<protein>
    <submittedName>
        <fullName evidence="1">Uncharacterized protein</fullName>
    </submittedName>
</protein>
<accession>A0A0E9V0B7</accession>
<dbReference type="EMBL" id="GBXM01041733">
    <property type="protein sequence ID" value="JAH66844.1"/>
    <property type="molecule type" value="Transcribed_RNA"/>
</dbReference>
<evidence type="ECO:0000313" key="1">
    <source>
        <dbReference type="EMBL" id="JAH71482.1"/>
    </source>
</evidence>
<dbReference type="AlphaFoldDB" id="A0A0E9V0B7"/>
<organism evidence="1">
    <name type="scientific">Anguilla anguilla</name>
    <name type="common">European freshwater eel</name>
    <name type="synonym">Muraena anguilla</name>
    <dbReference type="NCBI Taxonomy" id="7936"/>
    <lineage>
        <taxon>Eukaryota</taxon>
        <taxon>Metazoa</taxon>
        <taxon>Chordata</taxon>
        <taxon>Craniata</taxon>
        <taxon>Vertebrata</taxon>
        <taxon>Euteleostomi</taxon>
        <taxon>Actinopterygii</taxon>
        <taxon>Neopterygii</taxon>
        <taxon>Teleostei</taxon>
        <taxon>Anguilliformes</taxon>
        <taxon>Anguillidae</taxon>
        <taxon>Anguilla</taxon>
    </lineage>
</organism>
<proteinExistence type="predicted"/>
<sequence length="46" mass="4994">MGKMLRLCVTVIALDSTQSHHTAYITAASTPVLIAITNNWHLEAIS</sequence>
<name>A0A0E9V0B7_ANGAN</name>
<dbReference type="EMBL" id="GBXM01037095">
    <property type="protein sequence ID" value="JAH71482.1"/>
    <property type="molecule type" value="Transcribed_RNA"/>
</dbReference>
<reference evidence="1" key="2">
    <citation type="journal article" date="2015" name="Fish Shellfish Immunol.">
        <title>Early steps in the European eel (Anguilla anguilla)-Vibrio vulnificus interaction in the gills: Role of the RtxA13 toxin.</title>
        <authorList>
            <person name="Callol A."/>
            <person name="Pajuelo D."/>
            <person name="Ebbesson L."/>
            <person name="Teles M."/>
            <person name="MacKenzie S."/>
            <person name="Amaro C."/>
        </authorList>
    </citation>
    <scope>NUCLEOTIDE SEQUENCE</scope>
</reference>
<reference evidence="1" key="1">
    <citation type="submission" date="2014-11" db="EMBL/GenBank/DDBJ databases">
        <authorList>
            <person name="Amaro Gonzalez C."/>
        </authorList>
    </citation>
    <scope>NUCLEOTIDE SEQUENCE</scope>
</reference>